<dbReference type="WBParaSite" id="maker-uti_cns_0002092-snap-gene-0.11-mRNA-1">
    <property type="protein sequence ID" value="maker-uti_cns_0002092-snap-gene-0.11-mRNA-1"/>
    <property type="gene ID" value="maker-uti_cns_0002092-snap-gene-0.11"/>
</dbReference>
<keyword evidence="1" id="KW-1185">Reference proteome</keyword>
<reference evidence="2" key="1">
    <citation type="submission" date="2016-11" db="UniProtKB">
        <authorList>
            <consortium name="WormBaseParasite"/>
        </authorList>
    </citation>
    <scope>IDENTIFICATION</scope>
</reference>
<accession>A0A1I8GI43</accession>
<dbReference type="Proteomes" id="UP000095280">
    <property type="component" value="Unplaced"/>
</dbReference>
<dbReference type="SUPFAM" id="SSF57302">
    <property type="entry name" value="Snake toxin-like"/>
    <property type="match status" value="2"/>
</dbReference>
<dbReference type="InterPro" id="IPR045860">
    <property type="entry name" value="Snake_toxin-like_sf"/>
</dbReference>
<organism evidence="1 2">
    <name type="scientific">Macrostomum lignano</name>
    <dbReference type="NCBI Taxonomy" id="282301"/>
    <lineage>
        <taxon>Eukaryota</taxon>
        <taxon>Metazoa</taxon>
        <taxon>Spiralia</taxon>
        <taxon>Lophotrochozoa</taxon>
        <taxon>Platyhelminthes</taxon>
        <taxon>Rhabditophora</taxon>
        <taxon>Macrostomorpha</taxon>
        <taxon>Macrostomida</taxon>
        <taxon>Macrostomidae</taxon>
        <taxon>Macrostomum</taxon>
    </lineage>
</organism>
<evidence type="ECO:0000313" key="1">
    <source>
        <dbReference type="Proteomes" id="UP000095280"/>
    </source>
</evidence>
<proteinExistence type="predicted"/>
<sequence length="238" mass="25768">MRRSCDQILIIVALIIYTSPQAASGLLCRNHSEGFLFSNLAAQRQHAKPTSVNCKSVKAGGGSVACFELARRQGSGPMFYKAGCSSGCPKRGNATICRLCHTDLCNTAIADEVRKNNLVCYTGLFIKGAMTLKRRRKIYCSDDEKNCYTLRWITDKLRAPKYFGGCGHQPCPPKKKGVACRLTNCTKSLCNAPPAKRRKSCPATGCNGADRFLGNSVWAAPRILAAVLLGRLAGAIFA</sequence>
<evidence type="ECO:0000313" key="2">
    <source>
        <dbReference type="WBParaSite" id="maker-uti_cns_0002092-snap-gene-0.11-mRNA-1"/>
    </source>
</evidence>
<protein>
    <submittedName>
        <fullName evidence="2">Phospholipase A(2)</fullName>
    </submittedName>
</protein>
<dbReference type="AlphaFoldDB" id="A0A1I8GI43"/>
<name>A0A1I8GI43_9PLAT</name>
<dbReference type="Gene3D" id="2.10.60.10">
    <property type="entry name" value="CD59"/>
    <property type="match status" value="1"/>
</dbReference>